<dbReference type="SUPFAM" id="SSF53474">
    <property type="entry name" value="alpha/beta-Hydrolases"/>
    <property type="match status" value="1"/>
</dbReference>
<dbReference type="Gene3D" id="3.40.50.1820">
    <property type="entry name" value="alpha/beta hydrolase"/>
    <property type="match status" value="1"/>
</dbReference>
<name>A0ABS4ZKL5_9MICO</name>
<dbReference type="RefSeq" id="WP_165132956.1">
    <property type="nucleotide sequence ID" value="NZ_CP049253.1"/>
</dbReference>
<comment type="caution">
    <text evidence="2">The sequence shown here is derived from an EMBL/GenBank/DDBJ whole genome shotgun (WGS) entry which is preliminary data.</text>
</comment>
<protein>
    <submittedName>
        <fullName evidence="2">Pimeloyl-ACP methyl ester carboxylesterase</fullName>
    </submittedName>
</protein>
<organism evidence="2 3">
    <name type="scientific">Microbacterium amylolyticum</name>
    <dbReference type="NCBI Taxonomy" id="936337"/>
    <lineage>
        <taxon>Bacteria</taxon>
        <taxon>Bacillati</taxon>
        <taxon>Actinomycetota</taxon>
        <taxon>Actinomycetes</taxon>
        <taxon>Micrococcales</taxon>
        <taxon>Microbacteriaceae</taxon>
        <taxon>Microbacterium</taxon>
    </lineage>
</organism>
<accession>A0ABS4ZKL5</accession>
<dbReference type="InterPro" id="IPR000073">
    <property type="entry name" value="AB_hydrolase_1"/>
</dbReference>
<keyword evidence="3" id="KW-1185">Reference proteome</keyword>
<dbReference type="EMBL" id="JAGIOL010000001">
    <property type="protein sequence ID" value="MBP2437826.1"/>
    <property type="molecule type" value="Genomic_DNA"/>
</dbReference>
<feature type="domain" description="AB hydrolase-1" evidence="1">
    <location>
        <begin position="22"/>
        <end position="134"/>
    </location>
</feature>
<dbReference type="PANTHER" id="PTHR43329">
    <property type="entry name" value="EPOXIDE HYDROLASE"/>
    <property type="match status" value="1"/>
</dbReference>
<reference evidence="2 3" key="1">
    <citation type="submission" date="2021-03" db="EMBL/GenBank/DDBJ databases">
        <title>Sequencing the genomes of 1000 actinobacteria strains.</title>
        <authorList>
            <person name="Klenk H.-P."/>
        </authorList>
    </citation>
    <scope>NUCLEOTIDE SEQUENCE [LARGE SCALE GENOMIC DNA]</scope>
    <source>
        <strain evidence="2 3">DSM 24221</strain>
    </source>
</reference>
<dbReference type="Pfam" id="PF00561">
    <property type="entry name" value="Abhydrolase_1"/>
    <property type="match status" value="1"/>
</dbReference>
<evidence type="ECO:0000313" key="3">
    <source>
        <dbReference type="Proteomes" id="UP001519362"/>
    </source>
</evidence>
<evidence type="ECO:0000313" key="2">
    <source>
        <dbReference type="EMBL" id="MBP2437826.1"/>
    </source>
</evidence>
<evidence type="ECO:0000259" key="1">
    <source>
        <dbReference type="Pfam" id="PF00561"/>
    </source>
</evidence>
<sequence>MVTVEGNRIHVLGVGDPTAPTVLLMAGAATIAPVYDFQPLMSGLENDFRVVVVEKPGYGYSDLAGSERGLDTRVEEMRSALRQAEQPPPYILAPHSMSGLEAIWWADRYPEEVAGIVGLDMSTPEAYEKQDRNLVAAIAATGHIATRVGTQRIPGLYPGMYWSTLSEADQEQQRLLLYRNAGNVAQVQESRQVFESAAELGTDKDIDPPMLLFASDGRDLGPDWLKVQKQLALRTGANLVMLDCGHAVHHCAPDRISHEMRTFALSISDSR</sequence>
<proteinExistence type="predicted"/>
<dbReference type="Proteomes" id="UP001519362">
    <property type="component" value="Unassembled WGS sequence"/>
</dbReference>
<dbReference type="InterPro" id="IPR029058">
    <property type="entry name" value="AB_hydrolase_fold"/>
</dbReference>
<gene>
    <name evidence="2" type="ORF">JOF34_002412</name>
</gene>